<keyword evidence="9 12" id="KW-0472">Membrane</keyword>
<evidence type="ECO:0000256" key="7">
    <source>
        <dbReference type="ARBA" id="ARBA00022840"/>
    </source>
</evidence>
<feature type="domain" description="ABC transmembrane type-1" evidence="14">
    <location>
        <begin position="854"/>
        <end position="1133"/>
    </location>
</feature>
<dbReference type="SUPFAM" id="SSF52540">
    <property type="entry name" value="P-loop containing nucleoside triphosphate hydrolases"/>
    <property type="match status" value="2"/>
</dbReference>
<evidence type="ECO:0000313" key="16">
    <source>
        <dbReference type="Proteomes" id="UP000799537"/>
    </source>
</evidence>
<accession>A0A6A6BUI6</accession>
<keyword evidence="16" id="KW-1185">Reference proteome</keyword>
<comment type="similarity">
    <text evidence="2">Belongs to the ABC transporter superfamily. ABCC family. Conjugate transporter (TC 3.A.1.208) subfamily.</text>
</comment>
<feature type="compositionally biased region" description="Low complexity" evidence="11">
    <location>
        <begin position="1146"/>
        <end position="1165"/>
    </location>
</feature>
<feature type="domain" description="ABC transmembrane type-1" evidence="14">
    <location>
        <begin position="277"/>
        <end position="549"/>
    </location>
</feature>
<evidence type="ECO:0000259" key="13">
    <source>
        <dbReference type="PROSITE" id="PS50893"/>
    </source>
</evidence>
<proteinExistence type="inferred from homology"/>
<feature type="transmembrane region" description="Helical" evidence="12">
    <location>
        <begin position="101"/>
        <end position="120"/>
    </location>
</feature>
<comment type="subcellular location">
    <subcellularLocation>
        <location evidence="1">Cell membrane</location>
        <topology evidence="1">Multi-pass membrane protein</topology>
    </subcellularLocation>
</comment>
<keyword evidence="10" id="KW-0325">Glycoprotein</keyword>
<keyword evidence="7" id="KW-0067">ATP-binding</keyword>
<dbReference type="RefSeq" id="XP_033659244.1">
    <property type="nucleotide sequence ID" value="XM_033810901.1"/>
</dbReference>
<dbReference type="Gene3D" id="1.20.1560.10">
    <property type="entry name" value="ABC transporter type 1, transmembrane domain"/>
    <property type="match status" value="2"/>
</dbReference>
<dbReference type="PROSITE" id="PS50929">
    <property type="entry name" value="ABC_TM1F"/>
    <property type="match status" value="2"/>
</dbReference>
<name>A0A6A6BUI6_ZASCE</name>
<feature type="transmembrane region" description="Helical" evidence="12">
    <location>
        <begin position="987"/>
        <end position="1010"/>
    </location>
</feature>
<dbReference type="Proteomes" id="UP000799537">
    <property type="component" value="Unassembled WGS sequence"/>
</dbReference>
<feature type="transmembrane region" description="Helical" evidence="12">
    <location>
        <begin position="1070"/>
        <end position="1100"/>
    </location>
</feature>
<evidence type="ECO:0000256" key="8">
    <source>
        <dbReference type="ARBA" id="ARBA00022989"/>
    </source>
</evidence>
<dbReference type="InterPro" id="IPR011527">
    <property type="entry name" value="ABC1_TM_dom"/>
</dbReference>
<feature type="transmembrane region" description="Helical" evidence="12">
    <location>
        <begin position="157"/>
        <end position="176"/>
    </location>
</feature>
<keyword evidence="3" id="KW-0813">Transport</keyword>
<reference evidence="15" key="1">
    <citation type="journal article" date="2020" name="Stud. Mycol.">
        <title>101 Dothideomycetes genomes: a test case for predicting lifestyles and emergence of pathogens.</title>
        <authorList>
            <person name="Haridas S."/>
            <person name="Albert R."/>
            <person name="Binder M."/>
            <person name="Bloem J."/>
            <person name="Labutti K."/>
            <person name="Salamov A."/>
            <person name="Andreopoulos B."/>
            <person name="Baker S."/>
            <person name="Barry K."/>
            <person name="Bills G."/>
            <person name="Bluhm B."/>
            <person name="Cannon C."/>
            <person name="Castanera R."/>
            <person name="Culley D."/>
            <person name="Daum C."/>
            <person name="Ezra D."/>
            <person name="Gonzalez J."/>
            <person name="Henrissat B."/>
            <person name="Kuo A."/>
            <person name="Liang C."/>
            <person name="Lipzen A."/>
            <person name="Lutzoni F."/>
            <person name="Magnuson J."/>
            <person name="Mondo S."/>
            <person name="Nolan M."/>
            <person name="Ohm R."/>
            <person name="Pangilinan J."/>
            <person name="Park H.-J."/>
            <person name="Ramirez L."/>
            <person name="Alfaro M."/>
            <person name="Sun H."/>
            <person name="Tritt A."/>
            <person name="Yoshinaga Y."/>
            <person name="Zwiers L.-H."/>
            <person name="Turgeon B."/>
            <person name="Goodwin S."/>
            <person name="Spatafora J."/>
            <person name="Crous P."/>
            <person name="Grigoriev I."/>
        </authorList>
    </citation>
    <scope>NUCLEOTIDE SEQUENCE</scope>
    <source>
        <strain evidence="15">ATCC 36951</strain>
    </source>
</reference>
<dbReference type="InterPro" id="IPR003593">
    <property type="entry name" value="AAA+_ATPase"/>
</dbReference>
<protein>
    <recommendedName>
        <fullName evidence="17">ABC transporter</fullName>
    </recommendedName>
</protein>
<feature type="transmembrane region" description="Helical" evidence="12">
    <location>
        <begin position="66"/>
        <end position="89"/>
    </location>
</feature>
<evidence type="ECO:0008006" key="17">
    <source>
        <dbReference type="Google" id="ProtNLM"/>
    </source>
</evidence>
<dbReference type="PANTHER" id="PTHR24223:SF399">
    <property type="entry name" value="ABC TRANSPORTER ATNG"/>
    <property type="match status" value="1"/>
</dbReference>
<dbReference type="InterPro" id="IPR036640">
    <property type="entry name" value="ABC1_TM_sf"/>
</dbReference>
<dbReference type="InterPro" id="IPR003439">
    <property type="entry name" value="ABC_transporter-like_ATP-bd"/>
</dbReference>
<dbReference type="PANTHER" id="PTHR24223">
    <property type="entry name" value="ATP-BINDING CASSETTE SUB-FAMILY C"/>
    <property type="match status" value="1"/>
</dbReference>
<feature type="transmembrane region" description="Helical" evidence="12">
    <location>
        <begin position="34"/>
        <end position="54"/>
    </location>
</feature>
<dbReference type="PROSITE" id="PS00211">
    <property type="entry name" value="ABC_TRANSPORTER_1"/>
    <property type="match status" value="2"/>
</dbReference>
<dbReference type="GeneID" id="54564173"/>
<dbReference type="Pfam" id="PF00664">
    <property type="entry name" value="ABC_membrane"/>
    <property type="match status" value="2"/>
</dbReference>
<sequence length="1415" mass="154496">MRGECSRAEEDVFGPVVQGCLDNFDFTLLFEETVLFVLPASCLLLLAVVWRIPVLIRAGVVVRASWLAWCKMAVYPFLFISQILFLAFTVSDDSANTRATIAVNVVMLIAVLVMGLLSHLENRRSLRPSSLLTLYLLATTPMNAARCRTLWNMPSSNAVIATFIVFTALIAVALGLELAPKDTLVLGEIEQPSSEEMRGIVERSLLTWIVPTFVYGYRNLFDTETLQSIDPKLARKRMKETVITGMEVPTSSTDASLFRGLWELHWYDLLRPVIPRLCYTALTLAQPYLVQTSTEWVENQNSFDHSQKGGALIGAYALVYIGLAVTYALYRQEAVRAATTMRASLTDFIFRRLPQFDSGGGLAGSATTMVSADIERIQFGVREIHEIWAYLVSAVIALYQIEHSIGVAMLPALGIAIGMILKPPRSERLKVWFQATQDRVSQVVQILADFKSVKMMGYTARLIENLCAARLHEVKRSQRFRGFLIVVATLAQSVTALVPAFGFGTYVLLHRSGDGPVLSAGAAFGTLTFFSILSSSIGGMLQAVFEVVTAVGCISRIESLCKKHYRSDPRRVTNSPHSSVALNHASAKYNETGDDIIHDVSFNVKPGTIMRLVGPTASGKSTLLKMLLGEVRFCTGEVVVGHRVIGYCDQDPWLDNVSIRENIIGPAIFVPGRYLEVIRICALETDLGNIPQGDASICFGHGANLSGGQKARIALARALYACSPIMVLDDCLGGLDANTEHFILENLVGVHGFLREHSITTFLVSSSRKPLPPGIARLSLGADGFSIEETADSPPSESPSLEDSIEMDNKRLSDDDASTRPPLALEASGEPGEKYKRGREGALYSMFIKVGGPWSLLVFTFLTIIFVVGVTYPQIYLDSWVSKSAAQQHKTIGAFLGVFFGLSASSMLAFAIACTQFTLAIAPRISIVFHAKLAKALLCAPLSFFSKTDGGSVTNRFAQDLAIIDQEVPLALIGTVLTILQLLGQCVTLIIGSHYAGFAIPGMLIMVYWVQSMYLPTSYQLRLLDLEAKAPIVSLFVRSIEGLATIRAFGWMEPIQRQSRVYIAASQTPFYLLATAQNMLSLVLDFLTALLAIVVISIAVGTKGGGIGLSLFSVVQLGTSTKLLIAQWTELETSLGAMKRIDDFSKSTPQESSPSRSSAPPADWPSKGEIEFRDVSLGYSSDGPVVISNLSLKIEPGWKIGVCGRTGSGKSTFISSILGLVQVQQGSILVDDIDISRLEPDLLRASITVAPQSAVMFRANVRSNLSQNARKTPSDAEMIELLQKCGIYDKFSERDGLDTLITEDLLSYGEQQVFSIVRAVLHKSRLVLLDEPTSRVDSSVQETIDGAVMNGFEGSTLIYIAHRLEILSKFDRVIVMDQGRIVEFGEPQTLLQSPDSLFASTYSRATSQVSSRDTL</sequence>
<dbReference type="Gene3D" id="3.40.50.300">
    <property type="entry name" value="P-loop containing nucleotide triphosphate hydrolases"/>
    <property type="match status" value="2"/>
</dbReference>
<dbReference type="CDD" id="cd18580">
    <property type="entry name" value="ABC_6TM_ABCC_D2"/>
    <property type="match status" value="1"/>
</dbReference>
<evidence type="ECO:0000259" key="14">
    <source>
        <dbReference type="PROSITE" id="PS50929"/>
    </source>
</evidence>
<dbReference type="SMART" id="SM00382">
    <property type="entry name" value="AAA"/>
    <property type="match status" value="2"/>
</dbReference>
<evidence type="ECO:0000313" key="15">
    <source>
        <dbReference type="EMBL" id="KAF2158355.1"/>
    </source>
</evidence>
<dbReference type="FunFam" id="3.40.50.300:FF:002145">
    <property type="entry name" value="ABC transporter (MsbA subfamily)"/>
    <property type="match status" value="1"/>
</dbReference>
<dbReference type="Pfam" id="PF00005">
    <property type="entry name" value="ABC_tran"/>
    <property type="match status" value="2"/>
</dbReference>
<feature type="region of interest" description="Disordered" evidence="11">
    <location>
        <begin position="811"/>
        <end position="832"/>
    </location>
</feature>
<dbReference type="GO" id="GO:0005886">
    <property type="term" value="C:plasma membrane"/>
    <property type="evidence" value="ECO:0007669"/>
    <property type="project" value="UniProtKB-SubCell"/>
</dbReference>
<dbReference type="GO" id="GO:0005524">
    <property type="term" value="F:ATP binding"/>
    <property type="evidence" value="ECO:0007669"/>
    <property type="project" value="UniProtKB-KW"/>
</dbReference>
<keyword evidence="6" id="KW-0547">Nucleotide-binding</keyword>
<dbReference type="EMBL" id="ML993682">
    <property type="protein sequence ID" value="KAF2158355.1"/>
    <property type="molecule type" value="Genomic_DNA"/>
</dbReference>
<feature type="region of interest" description="Disordered" evidence="11">
    <location>
        <begin position="1145"/>
        <end position="1166"/>
    </location>
</feature>
<keyword evidence="4" id="KW-1003">Cell membrane</keyword>
<gene>
    <name evidence="15" type="ORF">M409DRAFT_38304</name>
</gene>
<dbReference type="InterPro" id="IPR017871">
    <property type="entry name" value="ABC_transporter-like_CS"/>
</dbReference>
<dbReference type="GO" id="GO:0140359">
    <property type="term" value="F:ABC-type transporter activity"/>
    <property type="evidence" value="ECO:0007669"/>
    <property type="project" value="InterPro"/>
</dbReference>
<dbReference type="PROSITE" id="PS50893">
    <property type="entry name" value="ABC_TRANSPORTER_2"/>
    <property type="match status" value="2"/>
</dbReference>
<organism evidence="15 16">
    <name type="scientific">Zasmidium cellare ATCC 36951</name>
    <dbReference type="NCBI Taxonomy" id="1080233"/>
    <lineage>
        <taxon>Eukaryota</taxon>
        <taxon>Fungi</taxon>
        <taxon>Dikarya</taxon>
        <taxon>Ascomycota</taxon>
        <taxon>Pezizomycotina</taxon>
        <taxon>Dothideomycetes</taxon>
        <taxon>Dothideomycetidae</taxon>
        <taxon>Mycosphaerellales</taxon>
        <taxon>Mycosphaerellaceae</taxon>
        <taxon>Zasmidium</taxon>
    </lineage>
</organism>
<evidence type="ECO:0000256" key="1">
    <source>
        <dbReference type="ARBA" id="ARBA00004651"/>
    </source>
</evidence>
<evidence type="ECO:0000256" key="10">
    <source>
        <dbReference type="ARBA" id="ARBA00023180"/>
    </source>
</evidence>
<dbReference type="InterPro" id="IPR044726">
    <property type="entry name" value="ABCC_6TM_D2"/>
</dbReference>
<dbReference type="GO" id="GO:0016887">
    <property type="term" value="F:ATP hydrolysis activity"/>
    <property type="evidence" value="ECO:0007669"/>
    <property type="project" value="InterPro"/>
</dbReference>
<feature type="domain" description="ABC transporter" evidence="13">
    <location>
        <begin position="1170"/>
        <end position="1403"/>
    </location>
</feature>
<keyword evidence="8 12" id="KW-1133">Transmembrane helix</keyword>
<feature type="transmembrane region" description="Helical" evidence="12">
    <location>
        <begin position="892"/>
        <end position="922"/>
    </location>
</feature>
<dbReference type="OrthoDB" id="6500128at2759"/>
<evidence type="ECO:0000256" key="4">
    <source>
        <dbReference type="ARBA" id="ARBA00022475"/>
    </source>
</evidence>
<evidence type="ECO:0000256" key="5">
    <source>
        <dbReference type="ARBA" id="ARBA00022692"/>
    </source>
</evidence>
<feature type="transmembrane region" description="Helical" evidence="12">
    <location>
        <begin position="483"/>
        <end position="509"/>
    </location>
</feature>
<evidence type="ECO:0000256" key="3">
    <source>
        <dbReference type="ARBA" id="ARBA00022448"/>
    </source>
</evidence>
<dbReference type="InterPro" id="IPR050173">
    <property type="entry name" value="ABC_transporter_C-like"/>
</dbReference>
<evidence type="ECO:0000256" key="12">
    <source>
        <dbReference type="SAM" id="Phobius"/>
    </source>
</evidence>
<evidence type="ECO:0000256" key="2">
    <source>
        <dbReference type="ARBA" id="ARBA00009726"/>
    </source>
</evidence>
<evidence type="ECO:0000256" key="9">
    <source>
        <dbReference type="ARBA" id="ARBA00023136"/>
    </source>
</evidence>
<evidence type="ECO:0000256" key="6">
    <source>
        <dbReference type="ARBA" id="ARBA00022741"/>
    </source>
</evidence>
<feature type="transmembrane region" description="Helical" evidence="12">
    <location>
        <begin position="854"/>
        <end position="872"/>
    </location>
</feature>
<dbReference type="InterPro" id="IPR027417">
    <property type="entry name" value="P-loop_NTPase"/>
</dbReference>
<feature type="transmembrane region" description="Helical" evidence="12">
    <location>
        <begin position="310"/>
        <end position="330"/>
    </location>
</feature>
<keyword evidence="5 12" id="KW-0812">Transmembrane</keyword>
<feature type="domain" description="ABC transporter" evidence="13">
    <location>
        <begin position="582"/>
        <end position="808"/>
    </location>
</feature>
<dbReference type="Pfam" id="PF24357">
    <property type="entry name" value="TMD0_ABC"/>
    <property type="match status" value="1"/>
</dbReference>
<evidence type="ECO:0000256" key="11">
    <source>
        <dbReference type="SAM" id="MobiDB-lite"/>
    </source>
</evidence>
<dbReference type="InterPro" id="IPR056227">
    <property type="entry name" value="TMD0_ABC"/>
</dbReference>
<dbReference type="SUPFAM" id="SSF90123">
    <property type="entry name" value="ABC transporter transmembrane region"/>
    <property type="match status" value="2"/>
</dbReference>